<dbReference type="CDD" id="cd00086">
    <property type="entry name" value="homeodomain"/>
    <property type="match status" value="1"/>
</dbReference>
<dbReference type="GeneID" id="36525635"/>
<feature type="compositionally biased region" description="Low complexity" evidence="6">
    <location>
        <begin position="112"/>
        <end position="126"/>
    </location>
</feature>
<evidence type="ECO:0000256" key="4">
    <source>
        <dbReference type="PROSITE-ProRule" id="PRU00042"/>
    </source>
</evidence>
<evidence type="ECO:0000256" key="3">
    <source>
        <dbReference type="ARBA" id="ARBA00023242"/>
    </source>
</evidence>
<feature type="region of interest" description="Disordered" evidence="6">
    <location>
        <begin position="104"/>
        <end position="152"/>
    </location>
</feature>
<keyword evidence="3 5" id="KW-0539">Nucleus</keyword>
<protein>
    <recommendedName>
        <fullName evidence="11">Homeobox protein meis</fullName>
    </recommendedName>
</protein>
<dbReference type="InterPro" id="IPR050224">
    <property type="entry name" value="TALE_homeobox"/>
</dbReference>
<dbReference type="Pfam" id="PF05920">
    <property type="entry name" value="Homeobox_KN"/>
    <property type="match status" value="1"/>
</dbReference>
<proteinExistence type="predicted"/>
<feature type="compositionally biased region" description="Basic residues" evidence="6">
    <location>
        <begin position="316"/>
        <end position="335"/>
    </location>
</feature>
<feature type="DNA-binding region" description="Homeobox" evidence="5">
    <location>
        <begin position="145"/>
        <end position="207"/>
    </location>
</feature>
<feature type="compositionally biased region" description="Polar residues" evidence="6">
    <location>
        <begin position="129"/>
        <end position="138"/>
    </location>
</feature>
<dbReference type="Pfam" id="PF03221">
    <property type="entry name" value="HTH_Tnp_Tc5"/>
    <property type="match status" value="1"/>
</dbReference>
<evidence type="ECO:0008006" key="11">
    <source>
        <dbReference type="Google" id="ProtNLM"/>
    </source>
</evidence>
<accession>A0A2I2FDB8</accession>
<feature type="domain" description="Homeobox" evidence="7">
    <location>
        <begin position="143"/>
        <end position="206"/>
    </location>
</feature>
<dbReference type="GO" id="GO:0008270">
    <property type="term" value="F:zinc ion binding"/>
    <property type="evidence" value="ECO:0007669"/>
    <property type="project" value="UniProtKB-KW"/>
</dbReference>
<evidence type="ECO:0000256" key="6">
    <source>
        <dbReference type="SAM" id="MobiDB-lite"/>
    </source>
</evidence>
<evidence type="ECO:0000313" key="10">
    <source>
        <dbReference type="Proteomes" id="UP000234585"/>
    </source>
</evidence>
<dbReference type="RefSeq" id="XP_024672653.1">
    <property type="nucleotide sequence ID" value="XM_024818475.1"/>
</dbReference>
<feature type="domain" description="C2H2-type" evidence="8">
    <location>
        <begin position="341"/>
        <end position="364"/>
    </location>
</feature>
<organism evidence="9 10">
    <name type="scientific">Aspergillus candidus</name>
    <dbReference type="NCBI Taxonomy" id="41067"/>
    <lineage>
        <taxon>Eukaryota</taxon>
        <taxon>Fungi</taxon>
        <taxon>Dikarya</taxon>
        <taxon>Ascomycota</taxon>
        <taxon>Pezizomycotina</taxon>
        <taxon>Eurotiomycetes</taxon>
        <taxon>Eurotiomycetidae</taxon>
        <taxon>Eurotiales</taxon>
        <taxon>Aspergillaceae</taxon>
        <taxon>Aspergillus</taxon>
        <taxon>Aspergillus subgen. Circumdati</taxon>
    </lineage>
</organism>
<dbReference type="GO" id="GO:0006355">
    <property type="term" value="P:regulation of DNA-templated transcription"/>
    <property type="evidence" value="ECO:0007669"/>
    <property type="project" value="InterPro"/>
</dbReference>
<dbReference type="PROSITE" id="PS00028">
    <property type="entry name" value="ZINC_FINGER_C2H2_1"/>
    <property type="match status" value="1"/>
</dbReference>
<keyword evidence="2 5" id="KW-0371">Homeobox</keyword>
<reference evidence="9 10" key="1">
    <citation type="submission" date="2017-12" db="EMBL/GenBank/DDBJ databases">
        <authorList>
            <consortium name="DOE Joint Genome Institute"/>
            <person name="Haridas S."/>
            <person name="Kjaerbolling I."/>
            <person name="Vesth T.C."/>
            <person name="Frisvad J.C."/>
            <person name="Nybo J.L."/>
            <person name="Theobald S."/>
            <person name="Kuo A."/>
            <person name="Bowyer P."/>
            <person name="Matsuda Y."/>
            <person name="Mondo S."/>
            <person name="Lyhne E.K."/>
            <person name="Kogle M.E."/>
            <person name="Clum A."/>
            <person name="Lipzen A."/>
            <person name="Salamov A."/>
            <person name="Ngan C.Y."/>
            <person name="Daum C."/>
            <person name="Chiniquy J."/>
            <person name="Barry K."/>
            <person name="LaButti K."/>
            <person name="Simmons B.A."/>
            <person name="Magnuson J.K."/>
            <person name="Mortensen U.H."/>
            <person name="Larsen T.O."/>
            <person name="Grigoriev I.V."/>
            <person name="Baker S.E."/>
            <person name="Andersen M.R."/>
            <person name="Nordberg H.P."/>
            <person name="Cantor M.N."/>
            <person name="Hua S.X."/>
        </authorList>
    </citation>
    <scope>NUCLEOTIDE SEQUENCE [LARGE SCALE GENOMIC DNA]</scope>
    <source>
        <strain evidence="9 10">CBS 102.13</strain>
    </source>
</reference>
<dbReference type="SUPFAM" id="SSF46689">
    <property type="entry name" value="Homeodomain-like"/>
    <property type="match status" value="1"/>
</dbReference>
<dbReference type="Gene3D" id="1.10.10.60">
    <property type="entry name" value="Homeodomain-like"/>
    <property type="match status" value="1"/>
</dbReference>
<name>A0A2I2FDB8_ASPCN</name>
<keyword evidence="4" id="KW-0479">Metal-binding</keyword>
<evidence type="ECO:0000256" key="5">
    <source>
        <dbReference type="PROSITE-ProRule" id="PRU00108"/>
    </source>
</evidence>
<evidence type="ECO:0000256" key="2">
    <source>
        <dbReference type="ARBA" id="ARBA00023155"/>
    </source>
</evidence>
<evidence type="ECO:0000256" key="1">
    <source>
        <dbReference type="ARBA" id="ARBA00023125"/>
    </source>
</evidence>
<dbReference type="PROSITE" id="PS50071">
    <property type="entry name" value="HOMEOBOX_2"/>
    <property type="match status" value="1"/>
</dbReference>
<dbReference type="Proteomes" id="UP000234585">
    <property type="component" value="Unassembled WGS sequence"/>
</dbReference>
<dbReference type="PROSITE" id="PS50157">
    <property type="entry name" value="ZINC_FINGER_C2H2_2"/>
    <property type="match status" value="1"/>
</dbReference>
<sequence length="606" mass="68728">MGHCNSDNPKFCEDILSLPPLDINCHPVRADSAELNRRQARHGPVPASASWWEPSLMEWEVVAFPPQPTAQPMKAPDFLNYWCPDGWAAGCSCLDTGHHAQPTERVDSSNYSTPHSHSRASSSNGSLAHGNSSSNRSSIVEVPSLRDSSQRLPAEATKALKSWFYEHQNYPYPNERERGELEQLTGLNKTQISNWFTNARRRRGTSMASTPDTSSCENSILSPLERWKHSPPENEAAATSDIIRALEEPPCSFEEAAPRSMSLGALSSRSSRSSFILGAPSMSSCEQSQSSGSEASFQQSHRYPRRPPTPIPGMGPRRRRRKPPRPVPRPKNRKAPGKCLYQCTFCSDTFGSKYDWQRHEKALHLPVDRWHCAPGGGICEVDGAKVCVFCFAQDPDSQHLESHNYHSCRQRPPELRTFSRKDHLRQHLRLTHNVDYDPSMEHWRHLTTRVISRCGFCETNFNTWDARVDHLAEHFKNGVDMDQWKGDWGFEPDVERLVTHAMPPYLLGQERRTMDPWKISEALQSVEDELPALNCNVPNAFNRYTGLRDALLAYLRDQAAMNINPSDQMIQDHARQVAYEGNDYWNSTYADDPRWLEALRRGAGIT</sequence>
<evidence type="ECO:0000313" key="9">
    <source>
        <dbReference type="EMBL" id="PLB38641.1"/>
    </source>
</evidence>
<evidence type="ECO:0000259" key="7">
    <source>
        <dbReference type="PROSITE" id="PS50071"/>
    </source>
</evidence>
<dbReference type="OrthoDB" id="5399138at2759"/>
<dbReference type="InterPro" id="IPR013087">
    <property type="entry name" value="Znf_C2H2_type"/>
</dbReference>
<dbReference type="InterPro" id="IPR006600">
    <property type="entry name" value="HTH_CenpB_DNA-bd_dom"/>
</dbReference>
<feature type="region of interest" description="Disordered" evidence="6">
    <location>
        <begin position="202"/>
        <end position="238"/>
    </location>
</feature>
<dbReference type="PANTHER" id="PTHR11850">
    <property type="entry name" value="HOMEOBOX PROTEIN TRANSCRIPTION FACTORS"/>
    <property type="match status" value="1"/>
</dbReference>
<dbReference type="SMART" id="SM00355">
    <property type="entry name" value="ZnF_C2H2"/>
    <property type="match status" value="3"/>
</dbReference>
<dbReference type="InterPro" id="IPR008422">
    <property type="entry name" value="KN_HD"/>
</dbReference>
<feature type="region of interest" description="Disordered" evidence="6">
    <location>
        <begin position="280"/>
        <end position="335"/>
    </location>
</feature>
<keyword evidence="1 5" id="KW-0238">DNA-binding</keyword>
<feature type="compositionally biased region" description="Low complexity" evidence="6">
    <location>
        <begin position="281"/>
        <end position="300"/>
    </location>
</feature>
<evidence type="ECO:0000259" key="8">
    <source>
        <dbReference type="PROSITE" id="PS50157"/>
    </source>
</evidence>
<keyword evidence="4" id="KW-0862">Zinc</keyword>
<dbReference type="STRING" id="41067.A0A2I2FDB8"/>
<dbReference type="SMART" id="SM00389">
    <property type="entry name" value="HOX"/>
    <property type="match status" value="1"/>
</dbReference>
<gene>
    <name evidence="9" type="ORF">BDW47DRAFT_21817</name>
</gene>
<feature type="compositionally biased region" description="Polar residues" evidence="6">
    <location>
        <begin position="206"/>
        <end position="221"/>
    </location>
</feature>
<dbReference type="EMBL" id="KZ559134">
    <property type="protein sequence ID" value="PLB38641.1"/>
    <property type="molecule type" value="Genomic_DNA"/>
</dbReference>
<dbReference type="InterPro" id="IPR009057">
    <property type="entry name" value="Homeodomain-like_sf"/>
</dbReference>
<dbReference type="GO" id="GO:0003677">
    <property type="term" value="F:DNA binding"/>
    <property type="evidence" value="ECO:0007669"/>
    <property type="project" value="UniProtKB-UniRule"/>
</dbReference>
<comment type="subcellular location">
    <subcellularLocation>
        <location evidence="5">Nucleus</location>
    </subcellularLocation>
</comment>
<dbReference type="GO" id="GO:0005634">
    <property type="term" value="C:nucleus"/>
    <property type="evidence" value="ECO:0007669"/>
    <property type="project" value="UniProtKB-SubCell"/>
</dbReference>
<keyword evidence="4" id="KW-0863">Zinc-finger</keyword>
<dbReference type="AlphaFoldDB" id="A0A2I2FDB8"/>
<dbReference type="InterPro" id="IPR001356">
    <property type="entry name" value="HD"/>
</dbReference>
<keyword evidence="10" id="KW-1185">Reference proteome</keyword>